<accession>A0A2W5MSF0</accession>
<reference evidence="1 2" key="1">
    <citation type="submission" date="2017-08" db="EMBL/GenBank/DDBJ databases">
        <title>Infants hospitalized years apart are colonized by the same room-sourced microbial strains.</title>
        <authorList>
            <person name="Brooks B."/>
            <person name="Olm M.R."/>
            <person name="Firek B.A."/>
            <person name="Baker R."/>
            <person name="Thomas B.C."/>
            <person name="Morowitz M.J."/>
            <person name="Banfield J.F."/>
        </authorList>
    </citation>
    <scope>NUCLEOTIDE SEQUENCE [LARGE SCALE GENOMIC DNA]</scope>
    <source>
        <strain evidence="1">S2_005_002_R2_29</strain>
    </source>
</reference>
<name>A0A2W5MSF0_9BACT</name>
<protein>
    <submittedName>
        <fullName evidence="1">Uncharacterized protein</fullName>
    </submittedName>
</protein>
<gene>
    <name evidence="1" type="ORF">DI551_10720</name>
</gene>
<comment type="caution">
    <text evidence="1">The sequence shown here is derived from an EMBL/GenBank/DDBJ whole genome shotgun (WGS) entry which is preliminary data.</text>
</comment>
<evidence type="ECO:0000313" key="1">
    <source>
        <dbReference type="EMBL" id="PZQ44136.1"/>
    </source>
</evidence>
<proteinExistence type="predicted"/>
<dbReference type="EMBL" id="QFQB01000108">
    <property type="protein sequence ID" value="PZQ44136.1"/>
    <property type="molecule type" value="Genomic_DNA"/>
</dbReference>
<organism evidence="1 2">
    <name type="scientific">Micavibrio aeruginosavorus</name>
    <dbReference type="NCBI Taxonomy" id="349221"/>
    <lineage>
        <taxon>Bacteria</taxon>
        <taxon>Pseudomonadati</taxon>
        <taxon>Bdellovibrionota</taxon>
        <taxon>Bdellovibrionia</taxon>
        <taxon>Bdellovibrionales</taxon>
        <taxon>Pseudobdellovibrionaceae</taxon>
        <taxon>Micavibrio</taxon>
    </lineage>
</organism>
<sequence length="163" mass="19129">MIVHTHDTEESLIATLERRCSFTETGCCLQIKGKFFEPEDFERLPQWIAGWVGDTHSEIFICYDHDIFVFSPHMTHHSYLQFKNIFQERFSLQKAASSVSFYVLKESGLSLIEAVRAKLNKRNDVANKIYVETKQIEKEDFTQKFFNLRTSIEHLSAMKKKRA</sequence>
<evidence type="ECO:0000313" key="2">
    <source>
        <dbReference type="Proteomes" id="UP000249417"/>
    </source>
</evidence>
<dbReference type="AlphaFoldDB" id="A0A2W5MSF0"/>
<dbReference type="Proteomes" id="UP000249417">
    <property type="component" value="Unassembled WGS sequence"/>
</dbReference>
<feature type="non-terminal residue" evidence="1">
    <location>
        <position position="163"/>
    </location>
</feature>